<evidence type="ECO:0000256" key="1">
    <source>
        <dbReference type="SAM" id="Phobius"/>
    </source>
</evidence>
<feature type="transmembrane region" description="Helical" evidence="1">
    <location>
        <begin position="158"/>
        <end position="177"/>
    </location>
</feature>
<name>A0A395LYL9_9BACT</name>
<dbReference type="EMBL" id="PHFL01000063">
    <property type="protein sequence ID" value="RFM23521.1"/>
    <property type="molecule type" value="Genomic_DNA"/>
</dbReference>
<keyword evidence="1" id="KW-0472">Membrane</keyword>
<feature type="transmembrane region" description="Helical" evidence="1">
    <location>
        <begin position="107"/>
        <end position="124"/>
    </location>
</feature>
<keyword evidence="1" id="KW-1133">Transmembrane helix</keyword>
<organism evidence="2 3">
    <name type="scientific">Candidatus Thermochlorobacter aerophilus</name>
    <dbReference type="NCBI Taxonomy" id="1868324"/>
    <lineage>
        <taxon>Bacteria</taxon>
        <taxon>Pseudomonadati</taxon>
        <taxon>Chlorobiota</taxon>
        <taxon>Chlorobiia</taxon>
        <taxon>Chlorobiales</taxon>
        <taxon>Candidatus Thermochlorobacteriaceae</taxon>
        <taxon>Candidatus Thermochlorobacter</taxon>
    </lineage>
</organism>
<feature type="transmembrane region" description="Helical" evidence="1">
    <location>
        <begin position="130"/>
        <end position="146"/>
    </location>
</feature>
<sequence>MTAAVTDTLSVPTAIPLMPARYAELQAAFDSYAQGLPPLVAATQTDSGTVYRALGITDDAGLYYLLPKLAHLFHLAPSEAWTVWFFAILILSFGVGIYGTMHLLKTLPAKILYFIELSFLGALIIKRGDIYQIAPCLALAAVPLLLQNLCSERGDRALWRDAAALGTAGFIFGLAHLVRSHSATGLMLFVIILLLFGTAVRAWHKRLLLVAMVLVGFVLPLLYMQHVMDTRDAFLKAHQPNYHPVLRQHPFWHTVYIGLGYLSNDYGLAYKDIVAAKKAHELAPDAPYCSPEYETALKTAVIDLLRKDPVFVVGTLLAKFGAVLVYFLFAANFGLLAAIRYPKPWAVEVAFGVAIAFNALFGLVAVPRLAYLEGFIAFAMLYGVISLDVALQKSNALALHRELA</sequence>
<keyword evidence="1" id="KW-0812">Transmembrane</keyword>
<evidence type="ECO:0008006" key="4">
    <source>
        <dbReference type="Google" id="ProtNLM"/>
    </source>
</evidence>
<feature type="transmembrane region" description="Helical" evidence="1">
    <location>
        <begin position="207"/>
        <end position="224"/>
    </location>
</feature>
<accession>A0A395LYL9</accession>
<feature type="transmembrane region" description="Helical" evidence="1">
    <location>
        <begin position="183"/>
        <end position="200"/>
    </location>
</feature>
<gene>
    <name evidence="2" type="ORF">D0433_10490</name>
</gene>
<feature type="transmembrane region" description="Helical" evidence="1">
    <location>
        <begin position="81"/>
        <end position="100"/>
    </location>
</feature>
<dbReference type="Proteomes" id="UP000266389">
    <property type="component" value="Unassembled WGS sequence"/>
</dbReference>
<protein>
    <recommendedName>
        <fullName evidence="4">Glycosyltransferase RgtA/B/C/D-like domain-containing protein</fullName>
    </recommendedName>
</protein>
<proteinExistence type="predicted"/>
<evidence type="ECO:0000313" key="2">
    <source>
        <dbReference type="EMBL" id="RFM23521.1"/>
    </source>
</evidence>
<feature type="transmembrane region" description="Helical" evidence="1">
    <location>
        <begin position="316"/>
        <end position="338"/>
    </location>
</feature>
<reference evidence="2 3" key="1">
    <citation type="journal article" date="2011" name="ISME J.">
        <title>Community ecology of hot spring cyanobacterial mats: predominant populations and their functional potential.</title>
        <authorList>
            <person name="Klatt C.G."/>
            <person name="Wood J.M."/>
            <person name="Rusch D.B."/>
            <person name="Bateson M.M."/>
            <person name="Hamamura N."/>
            <person name="Heidelberg J.F."/>
            <person name="Grossman A.R."/>
            <person name="Bhaya D."/>
            <person name="Cohan F.M."/>
            <person name="Kuhl M."/>
            <person name="Bryant D.A."/>
            <person name="Ward D.M."/>
        </authorList>
    </citation>
    <scope>NUCLEOTIDE SEQUENCE [LARGE SCALE GENOMIC DNA]</scope>
    <source>
        <strain evidence="2">OS</strain>
    </source>
</reference>
<evidence type="ECO:0000313" key="3">
    <source>
        <dbReference type="Proteomes" id="UP000266389"/>
    </source>
</evidence>
<dbReference type="AlphaFoldDB" id="A0A395LYL9"/>
<feature type="transmembrane region" description="Helical" evidence="1">
    <location>
        <begin position="370"/>
        <end position="391"/>
    </location>
</feature>
<comment type="caution">
    <text evidence="2">The sequence shown here is derived from an EMBL/GenBank/DDBJ whole genome shotgun (WGS) entry which is preliminary data.</text>
</comment>
<feature type="transmembrane region" description="Helical" evidence="1">
    <location>
        <begin position="345"/>
        <end position="364"/>
    </location>
</feature>